<dbReference type="SUPFAM" id="SSF100895">
    <property type="entry name" value="Kazal-type serine protease inhibitors"/>
    <property type="match status" value="1"/>
</dbReference>
<dbReference type="PROSITE" id="PS51465">
    <property type="entry name" value="KAZAL_2"/>
    <property type="match status" value="1"/>
</dbReference>
<sequence length="681" mass="74964">MVAQESPGVTVPENALDDLEVDSENQDAEHSDETKRLNNGDGDSTEANKIINDTVNKEDLACGFPCWQPAWLQQIASKKAYVIVYGLLGMSQTAIGTYFVGTISTIEKRFKLPSSTSGLITSSWDIGSLSTAMVMAYFGSAGHKTRWVATAAILAAMSCYIRYIPQLLYGPGETLAAYNKTTSNMTGNMCNDEKVFPENCSLNSEGLVATIALTLAHIIFGIGTSSYYTLGAAYLDDNTLKNKFPVLFAMATCIRYFGPTLGFLTSSYTLAYYVDSDVTPPFGQNDARWIGAWYKGWIPLGTVHLFLALIMAMFPKILPREAERRVTSGAPLLLSKKSTSIQDFKKTLLRLIKNPILMLNTTSSTFYILGMMGYFIFLPKYIEYQFHRTASNSSLITGLVGLICTAIGVLTSGYIVSKFKPRARYLAAWNVFTETVDIIGHAMFAYLGCYKNDLAGSINQDGTWNLIEECNANCSCMGRLPYSPVCSEDQLTTYYSPCHAGCTEFEMINNTKTFFNCSCIGGSGIATSGACPVDCSNHFIIFLCLLCFMKFLSATGRAGNTIIQFRSVKPEDKSISIALAEVVVCALAFIPAPIMYGFLLDYSCLVWGETCGKTGNCWLYEGKTMRYLLNFTATGFLFIATVLDIGVLCNVGSLKIYDEDVNKEENKDNKETEIHLLEQKK</sequence>
<evidence type="ECO:0000313" key="11">
    <source>
        <dbReference type="EnsemblMetazoa" id="XP_014259140.1"/>
    </source>
</evidence>
<dbReference type="AlphaFoldDB" id="A0A8I6S9N4"/>
<feature type="transmembrane region" description="Helical" evidence="8">
    <location>
        <begin position="247"/>
        <end position="274"/>
    </location>
</feature>
<keyword evidence="7" id="KW-1015">Disulfide bond</keyword>
<feature type="transmembrane region" description="Helical" evidence="8">
    <location>
        <begin position="356"/>
        <end position="376"/>
    </location>
</feature>
<dbReference type="OMA" id="MVYWIFT"/>
<dbReference type="InterPro" id="IPR002350">
    <property type="entry name" value="Kazal_dom"/>
</dbReference>
<dbReference type="InterPro" id="IPR036259">
    <property type="entry name" value="MFS_trans_sf"/>
</dbReference>
<dbReference type="EnsemblMetazoa" id="XM_014403654.2">
    <property type="protein sequence ID" value="XP_014259140.1"/>
    <property type="gene ID" value="LOC106672320"/>
</dbReference>
<feature type="compositionally biased region" description="Acidic residues" evidence="9">
    <location>
        <begin position="15"/>
        <end position="26"/>
    </location>
</feature>
<keyword evidence="5 8" id="KW-1133">Transmembrane helix</keyword>
<name>A0A8I6S9N4_CIMLE</name>
<feature type="domain" description="Kazal-like" evidence="10">
    <location>
        <begin position="464"/>
        <end position="521"/>
    </location>
</feature>
<dbReference type="GO" id="GO:0043252">
    <property type="term" value="P:sodium-independent organic anion transport"/>
    <property type="evidence" value="ECO:0007669"/>
    <property type="project" value="TreeGrafter"/>
</dbReference>
<comment type="similarity">
    <text evidence="2 8">Belongs to the organo anion transporter (TC 2.A.60) family.</text>
</comment>
<feature type="compositionally biased region" description="Basic and acidic residues" evidence="9">
    <location>
        <begin position="27"/>
        <end position="38"/>
    </location>
</feature>
<accession>A0A8I6S9N4</accession>
<evidence type="ECO:0000256" key="7">
    <source>
        <dbReference type="ARBA" id="ARBA00023157"/>
    </source>
</evidence>
<feature type="transmembrane region" description="Helical" evidence="8">
    <location>
        <begin position="207"/>
        <end position="235"/>
    </location>
</feature>
<dbReference type="InterPro" id="IPR036058">
    <property type="entry name" value="Kazal_dom_sf"/>
</dbReference>
<keyword evidence="6 8" id="KW-0472">Membrane</keyword>
<dbReference type="Pfam" id="PF03137">
    <property type="entry name" value="OATP"/>
    <property type="match status" value="1"/>
</dbReference>
<dbReference type="GeneID" id="106672320"/>
<evidence type="ECO:0000256" key="8">
    <source>
        <dbReference type="RuleBase" id="RU362056"/>
    </source>
</evidence>
<evidence type="ECO:0000256" key="9">
    <source>
        <dbReference type="SAM" id="MobiDB-lite"/>
    </source>
</evidence>
<dbReference type="KEGG" id="clec:106672320"/>
<keyword evidence="12" id="KW-1185">Reference proteome</keyword>
<organism evidence="11 12">
    <name type="scientific">Cimex lectularius</name>
    <name type="common">Bed bug</name>
    <name type="synonym">Acanthia lectularia</name>
    <dbReference type="NCBI Taxonomy" id="79782"/>
    <lineage>
        <taxon>Eukaryota</taxon>
        <taxon>Metazoa</taxon>
        <taxon>Ecdysozoa</taxon>
        <taxon>Arthropoda</taxon>
        <taxon>Hexapoda</taxon>
        <taxon>Insecta</taxon>
        <taxon>Pterygota</taxon>
        <taxon>Neoptera</taxon>
        <taxon>Paraneoptera</taxon>
        <taxon>Hemiptera</taxon>
        <taxon>Heteroptera</taxon>
        <taxon>Panheteroptera</taxon>
        <taxon>Cimicomorpha</taxon>
        <taxon>Cimicidae</taxon>
        <taxon>Cimex</taxon>
    </lineage>
</organism>
<keyword evidence="3" id="KW-1003">Cell membrane</keyword>
<dbReference type="PANTHER" id="PTHR11388">
    <property type="entry name" value="ORGANIC ANION TRANSPORTER"/>
    <property type="match status" value="1"/>
</dbReference>
<evidence type="ECO:0000256" key="1">
    <source>
        <dbReference type="ARBA" id="ARBA00004651"/>
    </source>
</evidence>
<reference evidence="11" key="1">
    <citation type="submission" date="2022-01" db="UniProtKB">
        <authorList>
            <consortium name="EnsemblMetazoa"/>
        </authorList>
    </citation>
    <scope>IDENTIFICATION</scope>
</reference>
<dbReference type="CDD" id="cd17336">
    <property type="entry name" value="MFS_SLCO_OATP"/>
    <property type="match status" value="1"/>
</dbReference>
<dbReference type="RefSeq" id="XP_014259140.1">
    <property type="nucleotide sequence ID" value="XM_014403654.2"/>
</dbReference>
<feature type="transmembrane region" description="Helical" evidence="8">
    <location>
        <begin position="575"/>
        <end position="599"/>
    </location>
</feature>
<dbReference type="NCBIfam" id="TIGR00805">
    <property type="entry name" value="oat"/>
    <property type="match status" value="1"/>
</dbReference>
<feature type="transmembrane region" description="Helical" evidence="8">
    <location>
        <begin position="294"/>
        <end position="314"/>
    </location>
</feature>
<feature type="transmembrane region" description="Helical" evidence="8">
    <location>
        <begin position="396"/>
        <end position="416"/>
    </location>
</feature>
<dbReference type="OrthoDB" id="5062115at2759"/>
<protein>
    <recommendedName>
        <fullName evidence="8">Solute carrier organic anion transporter family member</fullName>
    </recommendedName>
</protein>
<feature type="transmembrane region" description="Helical" evidence="8">
    <location>
        <begin position="80"/>
        <end position="100"/>
    </location>
</feature>
<keyword evidence="8" id="KW-0406">Ion transport</keyword>
<evidence type="ECO:0000259" key="10">
    <source>
        <dbReference type="PROSITE" id="PS51465"/>
    </source>
</evidence>
<comment type="caution">
    <text evidence="8">Lacks conserved residue(s) required for the propagation of feature annotation.</text>
</comment>
<keyword evidence="4 8" id="KW-0812">Transmembrane</keyword>
<feature type="transmembrane region" description="Helical" evidence="8">
    <location>
        <begin position="628"/>
        <end position="649"/>
    </location>
</feature>
<evidence type="ECO:0000313" key="12">
    <source>
        <dbReference type="Proteomes" id="UP000494040"/>
    </source>
</evidence>
<evidence type="ECO:0000256" key="5">
    <source>
        <dbReference type="ARBA" id="ARBA00022989"/>
    </source>
</evidence>
<dbReference type="InterPro" id="IPR004156">
    <property type="entry name" value="OATP"/>
</dbReference>
<keyword evidence="8" id="KW-0813">Transport</keyword>
<evidence type="ECO:0000256" key="3">
    <source>
        <dbReference type="ARBA" id="ARBA00022475"/>
    </source>
</evidence>
<feature type="transmembrane region" description="Helical" evidence="8">
    <location>
        <begin position="147"/>
        <end position="165"/>
    </location>
</feature>
<dbReference type="Proteomes" id="UP000494040">
    <property type="component" value="Unassembled WGS sequence"/>
</dbReference>
<dbReference type="PANTHER" id="PTHR11388:SF76">
    <property type="entry name" value="SOLUTE CARRIER ORGANIC ANION TRANSPORTER FAMILY MEMBER"/>
    <property type="match status" value="1"/>
</dbReference>
<evidence type="ECO:0000256" key="4">
    <source>
        <dbReference type="ARBA" id="ARBA00022692"/>
    </source>
</evidence>
<proteinExistence type="inferred from homology"/>
<dbReference type="GO" id="GO:0006811">
    <property type="term" value="P:monoatomic ion transport"/>
    <property type="evidence" value="ECO:0007669"/>
    <property type="project" value="UniProtKB-KW"/>
</dbReference>
<dbReference type="SUPFAM" id="SSF103473">
    <property type="entry name" value="MFS general substrate transporter"/>
    <property type="match status" value="1"/>
</dbReference>
<evidence type="ECO:0000256" key="2">
    <source>
        <dbReference type="ARBA" id="ARBA00009657"/>
    </source>
</evidence>
<feature type="transmembrane region" description="Helical" evidence="8">
    <location>
        <begin position="120"/>
        <end position="140"/>
    </location>
</feature>
<dbReference type="Gene3D" id="1.20.1250.20">
    <property type="entry name" value="MFS general substrate transporter like domains"/>
    <property type="match status" value="1"/>
</dbReference>
<evidence type="ECO:0000256" key="6">
    <source>
        <dbReference type="ARBA" id="ARBA00023136"/>
    </source>
</evidence>
<dbReference type="GO" id="GO:0015347">
    <property type="term" value="F:sodium-independent organic anion transmembrane transporter activity"/>
    <property type="evidence" value="ECO:0007669"/>
    <property type="project" value="TreeGrafter"/>
</dbReference>
<dbReference type="GO" id="GO:0016323">
    <property type="term" value="C:basolateral plasma membrane"/>
    <property type="evidence" value="ECO:0007669"/>
    <property type="project" value="TreeGrafter"/>
</dbReference>
<feature type="region of interest" description="Disordered" evidence="9">
    <location>
        <begin position="1"/>
        <end position="46"/>
    </location>
</feature>
<comment type="subcellular location">
    <subcellularLocation>
        <location evidence="1 8">Cell membrane</location>
        <topology evidence="1 8">Multi-pass membrane protein</topology>
    </subcellularLocation>
</comment>